<evidence type="ECO:0000313" key="3">
    <source>
        <dbReference type="Proteomes" id="UP001336020"/>
    </source>
</evidence>
<dbReference type="SUPFAM" id="SSF54593">
    <property type="entry name" value="Glyoxalase/Bleomycin resistance protein/Dihydroxybiphenyl dioxygenase"/>
    <property type="match status" value="1"/>
</dbReference>
<comment type="caution">
    <text evidence="2">The sequence shown here is derived from an EMBL/GenBank/DDBJ whole genome shotgun (WGS) entry which is preliminary data.</text>
</comment>
<sequence length="147" mass="15654">MSSTAANPERISTDNHAPNVWPCLAYTDARGAIRFLVDTLGFTESACYGDGDTVDHAELTWPYGGGVMLGSAGRDTPLDQHADSGSVYLVVPDSALADALYEKVRASAATITVELRDEDYGSHGFSCRDPQGVYWSIGTYAGHGFGE</sequence>
<keyword evidence="3" id="KW-1185">Reference proteome</keyword>
<dbReference type="InterPro" id="IPR037523">
    <property type="entry name" value="VOC_core"/>
</dbReference>
<dbReference type="Pfam" id="PF00903">
    <property type="entry name" value="Glyoxalase"/>
    <property type="match status" value="1"/>
</dbReference>
<gene>
    <name evidence="2" type="ORF">Q7514_26995</name>
</gene>
<evidence type="ECO:0000313" key="2">
    <source>
        <dbReference type="EMBL" id="MEE2061179.1"/>
    </source>
</evidence>
<dbReference type="RefSeq" id="WP_330136348.1">
    <property type="nucleotide sequence ID" value="NZ_JAUTXY010000016.1"/>
</dbReference>
<accession>A0ABU7LHY5</accession>
<protein>
    <submittedName>
        <fullName evidence="2">VOC family protein</fullName>
    </submittedName>
</protein>
<dbReference type="InterPro" id="IPR004360">
    <property type="entry name" value="Glyas_Fos-R_dOase_dom"/>
</dbReference>
<dbReference type="InterPro" id="IPR029068">
    <property type="entry name" value="Glyas_Bleomycin-R_OHBP_Dase"/>
</dbReference>
<dbReference type="Gene3D" id="3.30.720.120">
    <property type="match status" value="1"/>
</dbReference>
<proteinExistence type="predicted"/>
<dbReference type="Gene3D" id="3.30.720.110">
    <property type="match status" value="1"/>
</dbReference>
<name>A0ABU7LHY5_9NOCA</name>
<dbReference type="Proteomes" id="UP001336020">
    <property type="component" value="Unassembled WGS sequence"/>
</dbReference>
<evidence type="ECO:0000259" key="1">
    <source>
        <dbReference type="PROSITE" id="PS51819"/>
    </source>
</evidence>
<feature type="domain" description="VOC" evidence="1">
    <location>
        <begin position="17"/>
        <end position="140"/>
    </location>
</feature>
<organism evidence="2 3">
    <name type="scientific">Rhodococcus artemisiae</name>
    <dbReference type="NCBI Taxonomy" id="714159"/>
    <lineage>
        <taxon>Bacteria</taxon>
        <taxon>Bacillati</taxon>
        <taxon>Actinomycetota</taxon>
        <taxon>Actinomycetes</taxon>
        <taxon>Mycobacteriales</taxon>
        <taxon>Nocardiaceae</taxon>
        <taxon>Rhodococcus</taxon>
    </lineage>
</organism>
<reference evidence="2 3" key="1">
    <citation type="submission" date="2023-07" db="EMBL/GenBank/DDBJ databases">
        <authorList>
            <person name="Girao M."/>
            <person name="Carvalho M.F."/>
        </authorList>
    </citation>
    <scope>NUCLEOTIDE SEQUENCE [LARGE SCALE GENOMIC DNA]</scope>
    <source>
        <strain evidence="2 3">YIM65754</strain>
    </source>
</reference>
<dbReference type="PROSITE" id="PS51819">
    <property type="entry name" value="VOC"/>
    <property type="match status" value="1"/>
</dbReference>
<dbReference type="EMBL" id="JAUTXY010000016">
    <property type="protein sequence ID" value="MEE2061179.1"/>
    <property type="molecule type" value="Genomic_DNA"/>
</dbReference>